<accession>A0A5M3MS00</accession>
<comment type="caution">
    <text evidence="1">The sequence shown here is derived from an EMBL/GenBank/DDBJ whole genome shotgun (WGS) entry which is preliminary data.</text>
</comment>
<proteinExistence type="predicted"/>
<keyword evidence="2" id="KW-1185">Reference proteome</keyword>
<gene>
    <name evidence="1" type="ORF">CONPUDRAFT_152823</name>
</gene>
<dbReference type="GeneID" id="19203078"/>
<dbReference type="AlphaFoldDB" id="A0A5M3MS00"/>
<protein>
    <submittedName>
        <fullName evidence="1">Uncharacterized protein</fullName>
    </submittedName>
</protein>
<sequence length="120" mass="13498">MARRSAEYDSNERRPFSECLPGTRVELLDTLEQALTKKSMQIPEEGRRMIPGGRVEVQGSQEHAIADRKIVGLFGDSGSGKSSVAYSTAERLRSQHRLATTLSFSRKRFSRSNTDYVFLT</sequence>
<dbReference type="EMBL" id="JH711577">
    <property type="protein sequence ID" value="EIW81928.1"/>
    <property type="molecule type" value="Genomic_DNA"/>
</dbReference>
<organism evidence="1 2">
    <name type="scientific">Coniophora puteana (strain RWD-64-598)</name>
    <name type="common">Brown rot fungus</name>
    <dbReference type="NCBI Taxonomy" id="741705"/>
    <lineage>
        <taxon>Eukaryota</taxon>
        <taxon>Fungi</taxon>
        <taxon>Dikarya</taxon>
        <taxon>Basidiomycota</taxon>
        <taxon>Agaricomycotina</taxon>
        <taxon>Agaricomycetes</taxon>
        <taxon>Agaricomycetidae</taxon>
        <taxon>Boletales</taxon>
        <taxon>Coniophorineae</taxon>
        <taxon>Coniophoraceae</taxon>
        <taxon>Coniophora</taxon>
    </lineage>
</organism>
<dbReference type="Proteomes" id="UP000053558">
    <property type="component" value="Unassembled WGS sequence"/>
</dbReference>
<evidence type="ECO:0000313" key="2">
    <source>
        <dbReference type="Proteomes" id="UP000053558"/>
    </source>
</evidence>
<dbReference type="RefSeq" id="XP_007767778.1">
    <property type="nucleotide sequence ID" value="XM_007769588.1"/>
</dbReference>
<dbReference type="KEGG" id="cput:CONPUDRAFT_152823"/>
<name>A0A5M3MS00_CONPW</name>
<reference evidence="2" key="1">
    <citation type="journal article" date="2012" name="Science">
        <title>The Paleozoic origin of enzymatic lignin decomposition reconstructed from 31 fungal genomes.</title>
        <authorList>
            <person name="Floudas D."/>
            <person name="Binder M."/>
            <person name="Riley R."/>
            <person name="Barry K."/>
            <person name="Blanchette R.A."/>
            <person name="Henrissat B."/>
            <person name="Martinez A.T."/>
            <person name="Otillar R."/>
            <person name="Spatafora J.W."/>
            <person name="Yadav J.S."/>
            <person name="Aerts A."/>
            <person name="Benoit I."/>
            <person name="Boyd A."/>
            <person name="Carlson A."/>
            <person name="Copeland A."/>
            <person name="Coutinho P.M."/>
            <person name="de Vries R.P."/>
            <person name="Ferreira P."/>
            <person name="Findley K."/>
            <person name="Foster B."/>
            <person name="Gaskell J."/>
            <person name="Glotzer D."/>
            <person name="Gorecki P."/>
            <person name="Heitman J."/>
            <person name="Hesse C."/>
            <person name="Hori C."/>
            <person name="Igarashi K."/>
            <person name="Jurgens J.A."/>
            <person name="Kallen N."/>
            <person name="Kersten P."/>
            <person name="Kohler A."/>
            <person name="Kuees U."/>
            <person name="Kumar T.K.A."/>
            <person name="Kuo A."/>
            <person name="LaButti K."/>
            <person name="Larrondo L.F."/>
            <person name="Lindquist E."/>
            <person name="Ling A."/>
            <person name="Lombard V."/>
            <person name="Lucas S."/>
            <person name="Lundell T."/>
            <person name="Martin R."/>
            <person name="McLaughlin D.J."/>
            <person name="Morgenstern I."/>
            <person name="Morin E."/>
            <person name="Murat C."/>
            <person name="Nagy L.G."/>
            <person name="Nolan M."/>
            <person name="Ohm R.A."/>
            <person name="Patyshakuliyeva A."/>
            <person name="Rokas A."/>
            <person name="Ruiz-Duenas F.J."/>
            <person name="Sabat G."/>
            <person name="Salamov A."/>
            <person name="Samejima M."/>
            <person name="Schmutz J."/>
            <person name="Slot J.C."/>
            <person name="St John F."/>
            <person name="Stenlid J."/>
            <person name="Sun H."/>
            <person name="Sun S."/>
            <person name="Syed K."/>
            <person name="Tsang A."/>
            <person name="Wiebenga A."/>
            <person name="Young D."/>
            <person name="Pisabarro A."/>
            <person name="Eastwood D.C."/>
            <person name="Martin F."/>
            <person name="Cullen D."/>
            <person name="Grigoriev I.V."/>
            <person name="Hibbett D.S."/>
        </authorList>
    </citation>
    <scope>NUCLEOTIDE SEQUENCE [LARGE SCALE GENOMIC DNA]</scope>
    <source>
        <strain evidence="2">RWD-64-598 SS2</strain>
    </source>
</reference>
<evidence type="ECO:0000313" key="1">
    <source>
        <dbReference type="EMBL" id="EIW81928.1"/>
    </source>
</evidence>